<protein>
    <submittedName>
        <fullName evidence="2">Uncharacterized protein</fullName>
    </submittedName>
</protein>
<reference evidence="2" key="1">
    <citation type="submission" date="2020-07" db="EMBL/GenBank/DDBJ databases">
        <title>The High-quality genome of the commercially important snow crab, Chionoecetes opilio.</title>
        <authorList>
            <person name="Jeong J.-H."/>
            <person name="Ryu S."/>
        </authorList>
    </citation>
    <scope>NUCLEOTIDE SEQUENCE</scope>
    <source>
        <strain evidence="2">MADBK_172401_WGS</strain>
        <tissue evidence="2">Digestive gland</tissue>
    </source>
</reference>
<dbReference type="Proteomes" id="UP000770661">
    <property type="component" value="Unassembled WGS sequence"/>
</dbReference>
<feature type="region of interest" description="Disordered" evidence="1">
    <location>
        <begin position="126"/>
        <end position="172"/>
    </location>
</feature>
<name>A0A8J4Y1J8_CHIOP</name>
<evidence type="ECO:0000313" key="3">
    <source>
        <dbReference type="Proteomes" id="UP000770661"/>
    </source>
</evidence>
<gene>
    <name evidence="2" type="ORF">GWK47_052326</name>
</gene>
<organism evidence="2 3">
    <name type="scientific">Chionoecetes opilio</name>
    <name type="common">Atlantic snow crab</name>
    <name type="synonym">Cancer opilio</name>
    <dbReference type="NCBI Taxonomy" id="41210"/>
    <lineage>
        <taxon>Eukaryota</taxon>
        <taxon>Metazoa</taxon>
        <taxon>Ecdysozoa</taxon>
        <taxon>Arthropoda</taxon>
        <taxon>Crustacea</taxon>
        <taxon>Multicrustacea</taxon>
        <taxon>Malacostraca</taxon>
        <taxon>Eumalacostraca</taxon>
        <taxon>Eucarida</taxon>
        <taxon>Decapoda</taxon>
        <taxon>Pleocyemata</taxon>
        <taxon>Brachyura</taxon>
        <taxon>Eubrachyura</taxon>
        <taxon>Majoidea</taxon>
        <taxon>Majidae</taxon>
        <taxon>Chionoecetes</taxon>
    </lineage>
</organism>
<comment type="caution">
    <text evidence="2">The sequence shown here is derived from an EMBL/GenBank/DDBJ whole genome shotgun (WGS) entry which is preliminary data.</text>
</comment>
<evidence type="ECO:0000313" key="2">
    <source>
        <dbReference type="EMBL" id="KAG0718507.1"/>
    </source>
</evidence>
<sequence length="172" mass="20479">MSWRRLAAPPREMESQHVGFASHCRDKLYPVSWTWECGEHFTLRPFPPEPTRCYRCHAFGHTIYRCRQAQKMRYMQRPSRHPIVSRNSKKRNNHIVLPQLRQSSPRMEPQIEERRRHVLQGIKVNRWLEKHSEAPQEPSHGRSSSPRPAQSTLPTSSRSFLPYLLPRSRHDK</sequence>
<feature type="compositionally biased region" description="Polar residues" evidence="1">
    <location>
        <begin position="141"/>
        <end position="159"/>
    </location>
</feature>
<dbReference type="EMBL" id="JACEEZ010015932">
    <property type="protein sequence ID" value="KAG0718507.1"/>
    <property type="molecule type" value="Genomic_DNA"/>
</dbReference>
<dbReference type="AlphaFoldDB" id="A0A8J4Y1J8"/>
<evidence type="ECO:0000256" key="1">
    <source>
        <dbReference type="SAM" id="MobiDB-lite"/>
    </source>
</evidence>
<proteinExistence type="predicted"/>
<accession>A0A8J4Y1J8</accession>
<keyword evidence="3" id="KW-1185">Reference proteome</keyword>